<feature type="transmembrane region" description="Helical" evidence="8">
    <location>
        <begin position="460"/>
        <end position="479"/>
    </location>
</feature>
<sequence>MKKSLEEEWGELRETFNSGKTNEQSWRRSQLKGLLNLLKEKEEDIFEALEKDLGKHKVEAYRDEVGPLIKSVNYILENLKQWMSSKQAKLPLAAFPSKAELVPEPLGVVLVLSSWNFPFGLSLEPVIGAIAAGNAVVLKPSELSPASSAVLADLIPKYLDNKAIKVIEGGSSVGEQLLELKWDKILFTGSAKVGRIVMSAAVKHLTPVVLELGGKCPTIVDSFSSSRDKEIALNRILSAKFGACAGQACIGVDYIITEKKYAATLVELLKNTLLSMFGENPKETRNISRIINEKNFFRLKSLLDEQSVKDSIVQGGSFDEANLFVEPTILLDPPLDATIMTEEIFGPLLPIITVEKIEDSIQFIKSRPKPLAIYAFTKNEAFKKRLQSETTSGSIVFNDTIIQYAVDTLPFGGVGESGMGRYHGKFSFDTFSHEKVVARRSFLTDFWFRYPPWTEQKLQLFRLVYVFNYLGIVLNLLGLKRS</sequence>
<evidence type="ECO:0000256" key="2">
    <source>
        <dbReference type="ARBA" id="ARBA00023002"/>
    </source>
</evidence>
<feature type="active site" evidence="6">
    <location>
        <position position="249"/>
    </location>
</feature>
<keyword evidence="8" id="KW-0472">Membrane</keyword>
<dbReference type="Gene3D" id="3.40.605.10">
    <property type="entry name" value="Aldehyde Dehydrogenase, Chain A, domain 1"/>
    <property type="match status" value="1"/>
</dbReference>
<evidence type="ECO:0000313" key="11">
    <source>
        <dbReference type="Proteomes" id="UP001161247"/>
    </source>
</evidence>
<keyword evidence="7" id="KW-0175">Coiled coil</keyword>
<keyword evidence="3" id="KW-0520">NAD</keyword>
<evidence type="ECO:0000256" key="5">
    <source>
        <dbReference type="PIRNR" id="PIRNR036492"/>
    </source>
</evidence>
<dbReference type="Proteomes" id="UP001161247">
    <property type="component" value="Chromosome 5"/>
</dbReference>
<feature type="active site" evidence="6">
    <location>
        <position position="211"/>
    </location>
</feature>
<dbReference type="AlphaFoldDB" id="A0AAV1DF07"/>
<reference evidence="10" key="1">
    <citation type="submission" date="2023-03" db="EMBL/GenBank/DDBJ databases">
        <authorList>
            <person name="Julca I."/>
        </authorList>
    </citation>
    <scope>NUCLEOTIDE SEQUENCE</scope>
</reference>
<dbReference type="InterPro" id="IPR016161">
    <property type="entry name" value="Ald_DH/histidinol_DH"/>
</dbReference>
<dbReference type="PIRSF" id="PIRSF036492">
    <property type="entry name" value="ALDH"/>
    <property type="match status" value="1"/>
</dbReference>
<dbReference type="Pfam" id="PF00171">
    <property type="entry name" value="Aldedh"/>
    <property type="match status" value="1"/>
</dbReference>
<evidence type="ECO:0000256" key="1">
    <source>
        <dbReference type="ARBA" id="ARBA00009986"/>
    </source>
</evidence>
<dbReference type="InterPro" id="IPR015590">
    <property type="entry name" value="Aldehyde_DH_dom"/>
</dbReference>
<evidence type="ECO:0000256" key="3">
    <source>
        <dbReference type="ARBA" id="ARBA00023027"/>
    </source>
</evidence>
<keyword evidence="2 5" id="KW-0560">Oxidoreductase</keyword>
<evidence type="ECO:0000313" key="10">
    <source>
        <dbReference type="EMBL" id="CAI9106439.1"/>
    </source>
</evidence>
<evidence type="ECO:0000259" key="9">
    <source>
        <dbReference type="Pfam" id="PF00171"/>
    </source>
</evidence>
<dbReference type="GO" id="GO:0005737">
    <property type="term" value="C:cytoplasm"/>
    <property type="evidence" value="ECO:0007669"/>
    <property type="project" value="TreeGrafter"/>
</dbReference>
<dbReference type="GO" id="GO:0006081">
    <property type="term" value="P:aldehyde metabolic process"/>
    <property type="evidence" value="ECO:0007669"/>
    <property type="project" value="InterPro"/>
</dbReference>
<dbReference type="InterPro" id="IPR016163">
    <property type="entry name" value="Ald_DH_C"/>
</dbReference>
<dbReference type="InterPro" id="IPR016162">
    <property type="entry name" value="Ald_DH_N"/>
</dbReference>
<dbReference type="FunFam" id="3.40.309.10:FF:000003">
    <property type="entry name" value="Aldehyde dehydrogenase"/>
    <property type="match status" value="1"/>
</dbReference>
<comment type="catalytic activity">
    <reaction evidence="4">
        <text>an aldehyde + NAD(+) + H2O = a carboxylate + NADH + 2 H(+)</text>
        <dbReference type="Rhea" id="RHEA:16185"/>
        <dbReference type="ChEBI" id="CHEBI:15377"/>
        <dbReference type="ChEBI" id="CHEBI:15378"/>
        <dbReference type="ChEBI" id="CHEBI:17478"/>
        <dbReference type="ChEBI" id="CHEBI:29067"/>
        <dbReference type="ChEBI" id="CHEBI:57540"/>
        <dbReference type="ChEBI" id="CHEBI:57945"/>
        <dbReference type="EC" id="1.2.1.3"/>
    </reaction>
</comment>
<accession>A0AAV1DF07</accession>
<protein>
    <recommendedName>
        <fullName evidence="5">Aldehyde dehydrogenase</fullName>
    </recommendedName>
</protein>
<dbReference type="FunFam" id="3.40.605.10:FF:000004">
    <property type="entry name" value="Aldehyde dehydrogenase"/>
    <property type="match status" value="1"/>
</dbReference>
<feature type="coiled-coil region" evidence="7">
    <location>
        <begin position="31"/>
        <end position="59"/>
    </location>
</feature>
<keyword evidence="8" id="KW-0812">Transmembrane</keyword>
<evidence type="ECO:0000256" key="8">
    <source>
        <dbReference type="SAM" id="Phobius"/>
    </source>
</evidence>
<keyword evidence="8" id="KW-1133">Transmembrane helix</keyword>
<dbReference type="PANTHER" id="PTHR43570:SF30">
    <property type="entry name" value="ALDEHYDE DEHYDROGENASE"/>
    <property type="match status" value="1"/>
</dbReference>
<dbReference type="InterPro" id="IPR012394">
    <property type="entry name" value="Aldehyde_DH_NAD(P)"/>
</dbReference>
<proteinExistence type="inferred from homology"/>
<dbReference type="PANTHER" id="PTHR43570">
    <property type="entry name" value="ALDEHYDE DEHYDROGENASE"/>
    <property type="match status" value="1"/>
</dbReference>
<comment type="similarity">
    <text evidence="1 5">Belongs to the aldehyde dehydrogenase family.</text>
</comment>
<dbReference type="EMBL" id="OX459122">
    <property type="protein sequence ID" value="CAI9106439.1"/>
    <property type="molecule type" value="Genomic_DNA"/>
</dbReference>
<feature type="domain" description="Aldehyde dehydrogenase" evidence="9">
    <location>
        <begin position="20"/>
        <end position="437"/>
    </location>
</feature>
<name>A0AAV1DF07_OLDCO</name>
<dbReference type="GO" id="GO:0004029">
    <property type="term" value="F:aldehyde dehydrogenase (NAD+) activity"/>
    <property type="evidence" value="ECO:0007669"/>
    <property type="project" value="UniProtKB-EC"/>
</dbReference>
<evidence type="ECO:0000256" key="6">
    <source>
        <dbReference type="PIRSR" id="PIRSR036492-1"/>
    </source>
</evidence>
<dbReference type="GO" id="GO:0009737">
    <property type="term" value="P:response to abscisic acid"/>
    <property type="evidence" value="ECO:0007669"/>
    <property type="project" value="UniProtKB-ARBA"/>
</dbReference>
<organism evidence="10 11">
    <name type="scientific">Oldenlandia corymbosa var. corymbosa</name>
    <dbReference type="NCBI Taxonomy" id="529605"/>
    <lineage>
        <taxon>Eukaryota</taxon>
        <taxon>Viridiplantae</taxon>
        <taxon>Streptophyta</taxon>
        <taxon>Embryophyta</taxon>
        <taxon>Tracheophyta</taxon>
        <taxon>Spermatophyta</taxon>
        <taxon>Magnoliopsida</taxon>
        <taxon>eudicotyledons</taxon>
        <taxon>Gunneridae</taxon>
        <taxon>Pentapetalae</taxon>
        <taxon>asterids</taxon>
        <taxon>lamiids</taxon>
        <taxon>Gentianales</taxon>
        <taxon>Rubiaceae</taxon>
        <taxon>Rubioideae</taxon>
        <taxon>Spermacoceae</taxon>
        <taxon>Hedyotis-Oldenlandia complex</taxon>
        <taxon>Oldenlandia</taxon>
    </lineage>
</organism>
<evidence type="ECO:0000256" key="4">
    <source>
        <dbReference type="ARBA" id="ARBA00049194"/>
    </source>
</evidence>
<evidence type="ECO:0000256" key="7">
    <source>
        <dbReference type="SAM" id="Coils"/>
    </source>
</evidence>
<gene>
    <name evidence="10" type="ORF">OLC1_LOCUS14936</name>
</gene>
<dbReference type="Gene3D" id="3.40.309.10">
    <property type="entry name" value="Aldehyde Dehydrogenase, Chain A, domain 2"/>
    <property type="match status" value="1"/>
</dbReference>
<dbReference type="SUPFAM" id="SSF53720">
    <property type="entry name" value="ALDH-like"/>
    <property type="match status" value="1"/>
</dbReference>
<keyword evidence="11" id="KW-1185">Reference proteome</keyword>